<name>A0ABS5KKV6_9ACTN</name>
<organism evidence="1 2">
    <name type="scientific">Catenulispora pinistramenti</name>
    <dbReference type="NCBI Taxonomy" id="2705254"/>
    <lineage>
        <taxon>Bacteria</taxon>
        <taxon>Bacillati</taxon>
        <taxon>Actinomycetota</taxon>
        <taxon>Actinomycetes</taxon>
        <taxon>Catenulisporales</taxon>
        <taxon>Catenulisporaceae</taxon>
        <taxon>Catenulispora</taxon>
    </lineage>
</organism>
<evidence type="ECO:0000313" key="1">
    <source>
        <dbReference type="EMBL" id="MBS2546665.1"/>
    </source>
</evidence>
<dbReference type="RefSeq" id="WP_212008311.1">
    <property type="nucleotide sequence ID" value="NZ_JAAFYZ010000016.1"/>
</dbReference>
<evidence type="ECO:0000313" key="2">
    <source>
        <dbReference type="Proteomes" id="UP000730482"/>
    </source>
</evidence>
<sequence length="361" mass="40760">MIDLSGLDERFARLAAEYDVHRTAAHAAVVRWEWYDDEAFDLRPLHYERDLSHPGHRLAERPDLAQDHFQIGFDADDRLVAMLEYSGFLGGKLYYETFRTYLVDTVEEAHFHADGRPIYLHEFGFEAGRMRSVAMVATGGGGCETYDYTDDQVTRIVTHHGDRQSGALLPLRFYTAIDAVYDDEGLVRLEISERLGSPQVKYERPPVGFTVEDAWATVQQELLTQIPRSVRDLAIDTPAYCIALMYDERADPTDFTIHVGLDEDRRVHLADKPDSDVIWSPADMAHETSVDLGAVSDVARLLAQELTLTCSDMGRGLLCAMASLLSAADWITVLPITKDFVVYAVDVEMEHLDDNLRRSDI</sequence>
<dbReference type="EMBL" id="JAAFYZ010000016">
    <property type="protein sequence ID" value="MBS2546665.1"/>
    <property type="molecule type" value="Genomic_DNA"/>
</dbReference>
<dbReference type="Proteomes" id="UP000730482">
    <property type="component" value="Unassembled WGS sequence"/>
</dbReference>
<accession>A0ABS5KKV6</accession>
<gene>
    <name evidence="1" type="ORF">KGQ19_07275</name>
</gene>
<protein>
    <submittedName>
        <fullName evidence="1">Uncharacterized protein</fullName>
    </submittedName>
</protein>
<reference evidence="1 2" key="1">
    <citation type="submission" date="2020-02" db="EMBL/GenBank/DDBJ databases">
        <title>Acidophilic actinobacteria isolated from forest soil.</title>
        <authorList>
            <person name="Golinska P."/>
        </authorList>
    </citation>
    <scope>NUCLEOTIDE SEQUENCE [LARGE SCALE GENOMIC DNA]</scope>
    <source>
        <strain evidence="1 2">NL8</strain>
    </source>
</reference>
<proteinExistence type="predicted"/>
<comment type="caution">
    <text evidence="1">The sequence shown here is derived from an EMBL/GenBank/DDBJ whole genome shotgun (WGS) entry which is preliminary data.</text>
</comment>
<keyword evidence="2" id="KW-1185">Reference proteome</keyword>